<dbReference type="InterPro" id="IPR010487">
    <property type="entry name" value="NGRN/Rrg9"/>
</dbReference>
<evidence type="ECO:0000256" key="1">
    <source>
        <dbReference type="ARBA" id="ARBA00003548"/>
    </source>
</evidence>
<dbReference type="PANTHER" id="PTHR13475:SF3">
    <property type="entry name" value="NEUGRIN"/>
    <property type="match status" value="1"/>
</dbReference>
<feature type="region of interest" description="Disordered" evidence="6">
    <location>
        <begin position="104"/>
        <end position="126"/>
    </location>
</feature>
<reference evidence="7" key="1">
    <citation type="submission" date="2023-01" db="EMBL/GenBank/DDBJ databases">
        <title>The chitinases involved in constricting ring structure development in the nematode-trapping fungus Drechslerella dactyloides.</title>
        <authorList>
            <person name="Wang R."/>
            <person name="Zhang L."/>
            <person name="Tang P."/>
            <person name="Li S."/>
            <person name="Liang L."/>
        </authorList>
    </citation>
    <scope>NUCLEOTIDE SEQUENCE</scope>
    <source>
        <strain evidence="7">YMF1.00031</strain>
    </source>
</reference>
<feature type="region of interest" description="Disordered" evidence="6">
    <location>
        <begin position="267"/>
        <end position="296"/>
    </location>
</feature>
<gene>
    <name evidence="7" type="ORF">Dda_4491</name>
</gene>
<evidence type="ECO:0000256" key="2">
    <source>
        <dbReference type="ARBA" id="ARBA00004173"/>
    </source>
</evidence>
<comment type="subcellular location">
    <subcellularLocation>
        <location evidence="2">Mitochondrion</location>
    </subcellularLocation>
</comment>
<dbReference type="AlphaFoldDB" id="A0AAD6IXP8"/>
<comment type="function">
    <text evidence="1">Required for respiratory activity and maintenance and expression of the mitochondrial genome.</text>
</comment>
<comment type="similarity">
    <text evidence="3">Belongs to the RRG9 family.</text>
</comment>
<protein>
    <recommendedName>
        <fullName evidence="4">Required for respiratory growth protein 9, mitochondrial</fullName>
    </recommendedName>
</protein>
<dbReference type="EMBL" id="JAQGDS010000005">
    <property type="protein sequence ID" value="KAJ6260267.1"/>
    <property type="molecule type" value="Genomic_DNA"/>
</dbReference>
<evidence type="ECO:0000256" key="5">
    <source>
        <dbReference type="ARBA" id="ARBA00022946"/>
    </source>
</evidence>
<evidence type="ECO:0000256" key="6">
    <source>
        <dbReference type="SAM" id="MobiDB-lite"/>
    </source>
</evidence>
<keyword evidence="5" id="KW-0809">Transit peptide</keyword>
<dbReference type="GO" id="GO:0005739">
    <property type="term" value="C:mitochondrion"/>
    <property type="evidence" value="ECO:0007669"/>
    <property type="project" value="UniProtKB-SubCell"/>
</dbReference>
<feature type="compositionally biased region" description="Low complexity" evidence="6">
    <location>
        <begin position="55"/>
        <end position="67"/>
    </location>
</feature>
<evidence type="ECO:0000256" key="3">
    <source>
        <dbReference type="ARBA" id="ARBA00010895"/>
    </source>
</evidence>
<evidence type="ECO:0000256" key="4">
    <source>
        <dbReference type="ARBA" id="ARBA00013566"/>
    </source>
</evidence>
<organism evidence="7 8">
    <name type="scientific">Drechslerella dactyloides</name>
    <name type="common">Nematode-trapping fungus</name>
    <name type="synonym">Arthrobotrys dactyloides</name>
    <dbReference type="NCBI Taxonomy" id="74499"/>
    <lineage>
        <taxon>Eukaryota</taxon>
        <taxon>Fungi</taxon>
        <taxon>Dikarya</taxon>
        <taxon>Ascomycota</taxon>
        <taxon>Pezizomycotina</taxon>
        <taxon>Orbiliomycetes</taxon>
        <taxon>Orbiliales</taxon>
        <taxon>Orbiliaceae</taxon>
        <taxon>Drechslerella</taxon>
    </lineage>
</organism>
<sequence>MTCSQCSTRLLRSFITATADRSLPTAHAASRRCLTRTSIRHASSSSPRNQSAELSSPASPATTASGTPDFLALYTNAKKNPNKEALSAWGNSWKPETDLSAIRSSSLRLTPDARSEKPRRGNRNIEGNQLTSFDFLDDFTSSAVYSATEGGEESQAAAYKELNSSKYNTEFDPVPAQMKRGFPTRARGDVAVDMDEDGMIPWEDAAGVEQRMQDAEDPDAAAWRDLSTPALWARSKKRRMVKSEDMPNGSKFSRRLALESPTGTLKWKPMNSVDADGEAAAAAAERSERDPDEPAWKTHRDAVKAKHSGSAWNPFTRLSPAAVATLKQLKAENPNMTVEEYAPIFKISPDSLRRILRSKWTPSAKEEEDRMERWRRRGDSVWKRWVDNGMVVTRASKRAEKEERDADRIKAYADRKEAKAKQGFILRKQLNLKNRIL</sequence>
<evidence type="ECO:0000313" key="7">
    <source>
        <dbReference type="EMBL" id="KAJ6260267.1"/>
    </source>
</evidence>
<accession>A0AAD6IXP8</accession>
<dbReference type="PANTHER" id="PTHR13475">
    <property type="entry name" value="NEUGRIN"/>
    <property type="match status" value="1"/>
</dbReference>
<feature type="compositionally biased region" description="Polar residues" evidence="6">
    <location>
        <begin position="35"/>
        <end position="54"/>
    </location>
</feature>
<feature type="region of interest" description="Disordered" evidence="6">
    <location>
        <begin position="35"/>
        <end position="67"/>
    </location>
</feature>
<feature type="compositionally biased region" description="Basic and acidic residues" evidence="6">
    <location>
        <begin position="285"/>
        <end position="296"/>
    </location>
</feature>
<evidence type="ECO:0000313" key="8">
    <source>
        <dbReference type="Proteomes" id="UP001221413"/>
    </source>
</evidence>
<comment type="caution">
    <text evidence="7">The sequence shown here is derived from an EMBL/GenBank/DDBJ whole genome shotgun (WGS) entry which is preliminary data.</text>
</comment>
<dbReference type="Proteomes" id="UP001221413">
    <property type="component" value="Unassembled WGS sequence"/>
</dbReference>
<proteinExistence type="inferred from homology"/>
<keyword evidence="8" id="KW-1185">Reference proteome</keyword>
<name>A0AAD6IXP8_DREDA</name>
<dbReference type="GO" id="GO:0005634">
    <property type="term" value="C:nucleus"/>
    <property type="evidence" value="ECO:0007669"/>
    <property type="project" value="TreeGrafter"/>
</dbReference>